<dbReference type="InterPro" id="IPR033932">
    <property type="entry name" value="YtcJ-like"/>
</dbReference>
<keyword evidence="1" id="KW-0472">Membrane</keyword>
<evidence type="ECO:0000313" key="4">
    <source>
        <dbReference type="EMBL" id="WVZ67396.1"/>
    </source>
</evidence>
<dbReference type="CDD" id="cd01300">
    <property type="entry name" value="YtcJ_like"/>
    <property type="match status" value="1"/>
</dbReference>
<dbReference type="InterPro" id="IPR032466">
    <property type="entry name" value="Metal_Hydrolase"/>
</dbReference>
<keyword evidence="2" id="KW-0732">Signal</keyword>
<dbReference type="PANTHER" id="PTHR22642">
    <property type="entry name" value="IMIDAZOLONEPROPIONASE"/>
    <property type="match status" value="1"/>
</dbReference>
<dbReference type="Gene3D" id="3.10.310.70">
    <property type="match status" value="1"/>
</dbReference>
<feature type="transmembrane region" description="Helical" evidence="1">
    <location>
        <begin position="151"/>
        <end position="169"/>
    </location>
</feature>
<feature type="domain" description="Amidohydrolase 3" evidence="3">
    <location>
        <begin position="90"/>
        <end position="613"/>
    </location>
</feature>
<dbReference type="InterPro" id="IPR013108">
    <property type="entry name" value="Amidohydro_3"/>
</dbReference>
<keyword evidence="1" id="KW-0812">Transmembrane</keyword>
<organism evidence="4 5">
    <name type="scientific">Paspalum notatum var. saurae</name>
    <dbReference type="NCBI Taxonomy" id="547442"/>
    <lineage>
        <taxon>Eukaryota</taxon>
        <taxon>Viridiplantae</taxon>
        <taxon>Streptophyta</taxon>
        <taxon>Embryophyta</taxon>
        <taxon>Tracheophyta</taxon>
        <taxon>Spermatophyta</taxon>
        <taxon>Magnoliopsida</taxon>
        <taxon>Liliopsida</taxon>
        <taxon>Poales</taxon>
        <taxon>Poaceae</taxon>
        <taxon>PACMAD clade</taxon>
        <taxon>Panicoideae</taxon>
        <taxon>Andropogonodae</taxon>
        <taxon>Paspaleae</taxon>
        <taxon>Paspalinae</taxon>
        <taxon>Paspalum</taxon>
    </lineage>
</organism>
<dbReference type="Gene3D" id="3.20.20.140">
    <property type="entry name" value="Metal-dependent hydrolases"/>
    <property type="match status" value="1"/>
</dbReference>
<keyword evidence="1" id="KW-1133">Transmembrane helix</keyword>
<dbReference type="InterPro" id="IPR011059">
    <property type="entry name" value="Metal-dep_hydrolase_composite"/>
</dbReference>
<name>A0AAQ3T6H4_PASNO</name>
<reference evidence="4 5" key="1">
    <citation type="submission" date="2024-02" db="EMBL/GenBank/DDBJ databases">
        <title>High-quality chromosome-scale genome assembly of Pensacola bahiagrass (Paspalum notatum Flugge var. saurae).</title>
        <authorList>
            <person name="Vega J.M."/>
            <person name="Podio M."/>
            <person name="Orjuela J."/>
            <person name="Siena L.A."/>
            <person name="Pessino S.C."/>
            <person name="Combes M.C."/>
            <person name="Mariac C."/>
            <person name="Albertini E."/>
            <person name="Pupilli F."/>
            <person name="Ortiz J.P.A."/>
            <person name="Leblanc O."/>
        </authorList>
    </citation>
    <scope>NUCLEOTIDE SEQUENCE [LARGE SCALE GENOMIC DNA]</scope>
    <source>
        <strain evidence="4">R1</strain>
        <tissue evidence="4">Leaf</tissue>
    </source>
</reference>
<dbReference type="EMBL" id="CP144748">
    <property type="protein sequence ID" value="WVZ67396.1"/>
    <property type="molecule type" value="Genomic_DNA"/>
</dbReference>
<protein>
    <recommendedName>
        <fullName evidence="3">Amidohydrolase 3 domain-containing protein</fullName>
    </recommendedName>
</protein>
<dbReference type="SUPFAM" id="SSF51338">
    <property type="entry name" value="Composite domain of metallo-dependent hydrolases"/>
    <property type="match status" value="1"/>
</dbReference>
<evidence type="ECO:0000256" key="1">
    <source>
        <dbReference type="SAM" id="Phobius"/>
    </source>
</evidence>
<accession>A0AAQ3T6H4</accession>
<dbReference type="AlphaFoldDB" id="A0AAQ3T6H4"/>
<evidence type="ECO:0000313" key="5">
    <source>
        <dbReference type="Proteomes" id="UP001341281"/>
    </source>
</evidence>
<dbReference type="Proteomes" id="UP001341281">
    <property type="component" value="Chromosome 04"/>
</dbReference>
<dbReference type="PANTHER" id="PTHR22642:SF2">
    <property type="entry name" value="PROTEIN LONG AFTER FAR-RED 3"/>
    <property type="match status" value="1"/>
</dbReference>
<dbReference type="Gene3D" id="2.30.40.10">
    <property type="entry name" value="Urease, subunit C, domain 1"/>
    <property type="match status" value="1"/>
</dbReference>
<dbReference type="SUPFAM" id="SSF51556">
    <property type="entry name" value="Metallo-dependent hydrolases"/>
    <property type="match status" value="1"/>
</dbReference>
<dbReference type="Pfam" id="PF07969">
    <property type="entry name" value="Amidohydro_3"/>
    <property type="match status" value="1"/>
</dbReference>
<gene>
    <name evidence="4" type="ORF">U9M48_016480</name>
</gene>
<feature type="chain" id="PRO_5042879966" description="Amidohydrolase 3 domain-containing protein" evidence="2">
    <location>
        <begin position="20"/>
        <end position="614"/>
    </location>
</feature>
<dbReference type="GO" id="GO:0016810">
    <property type="term" value="F:hydrolase activity, acting on carbon-nitrogen (but not peptide) bonds"/>
    <property type="evidence" value="ECO:0007669"/>
    <property type="project" value="InterPro"/>
</dbReference>
<proteinExistence type="predicted"/>
<evidence type="ECO:0000256" key="2">
    <source>
        <dbReference type="SAM" id="SignalP"/>
    </source>
</evidence>
<feature type="signal peptide" evidence="2">
    <location>
        <begin position="1"/>
        <end position="19"/>
    </location>
</feature>
<evidence type="ECO:0000259" key="3">
    <source>
        <dbReference type="Pfam" id="PF07969"/>
    </source>
</evidence>
<feature type="transmembrane region" description="Helical" evidence="1">
    <location>
        <begin position="6"/>
        <end position="24"/>
    </location>
</feature>
<keyword evidence="5" id="KW-1185">Reference proteome</keyword>
<sequence length="614" mass="67504">MPLAAHSALLAAAVAIVAAVSLLVPPPFRFSFPWTPRDHRFADMVLTSATIYTADPARPFADAMAVRDGRVLRIGTYQSVKELKGRHTRELNLSGNVVLPGFIDSHVHFIEGGLQLARVPLRGVRSKDDFIARVKEAVTVISQLNKSGSSLRVMLFLVLAFAKALYQYFLDLLSEQISILGSGFSEEVGTTMFGEVTSLLLLGWMIYHLKILYVWLSRMDGHMGVANSLAMKIAGIDKNTNDPIGGTIMRTTKGEPTGLLVDTAMKLIFDVIQKVSNRERKEALLRASRHALMRGVTTVVDVGSYFPGVSDEKTWQDFSDIYKWAHSMEKMIIRVCLFFPMPTWSRVSDLIDENGRSLSQWIHLGGVKAFLDGSVGSSSALFHEPYEGDPGNYGLQVTDMDTLLNRTLESDKSGLQVAIHAIGDKANDMLLDMVDMVVNLNGVKDRRFRIEHAQHLAPGAANRFGKHGLIASVQPDHLLDDATSAGNKIGSERAERSSYTFRSLLTGGAQLAFGSDWPVSDINPLQAIQTAMFRKPPGWEVPWIPAECLTLDESLKAHTISAAYACFLDHVVGSLSEGKYADFVVLPSRSWDEFSTDVPGKVLATYVSGKQAYP</sequence>